<gene>
    <name evidence="3" type="ORF">MEUPH1_LOCUS25539</name>
</gene>
<sequence length="199" mass="22940">MDTKSTDFTLQDLANSVKFMSEKFDDFNGTVNKLLEEMKEIRKKNTQLYENNKRLSQDIENLKYRLDSIEQNNLDATIEIIGIPKVTNEKCTDTVTKLATILNTVITVEEAYRVPITINGEHKIIARLAKPGMKNAIIANCKQNKTLKLSNINPELSNDKRLYINQHLTKHKKQLHGKARPQQKKKFTNTYGSTKTQRF</sequence>
<dbReference type="EMBL" id="CARXXK010001012">
    <property type="protein sequence ID" value="CAI6371545.1"/>
    <property type="molecule type" value="Genomic_DNA"/>
</dbReference>
<evidence type="ECO:0000256" key="1">
    <source>
        <dbReference type="SAM" id="Coils"/>
    </source>
</evidence>
<dbReference type="Proteomes" id="UP001160148">
    <property type="component" value="Unassembled WGS sequence"/>
</dbReference>
<accession>A0AAV0XSQ6</accession>
<keyword evidence="1" id="KW-0175">Coiled coil</keyword>
<name>A0AAV0XSQ6_9HEMI</name>
<feature type="compositionally biased region" description="Polar residues" evidence="2">
    <location>
        <begin position="188"/>
        <end position="199"/>
    </location>
</feature>
<dbReference type="AlphaFoldDB" id="A0AAV0XSQ6"/>
<comment type="caution">
    <text evidence="3">The sequence shown here is derived from an EMBL/GenBank/DDBJ whole genome shotgun (WGS) entry which is preliminary data.</text>
</comment>
<proteinExistence type="predicted"/>
<feature type="coiled-coil region" evidence="1">
    <location>
        <begin position="24"/>
        <end position="79"/>
    </location>
</feature>
<organism evidence="3 4">
    <name type="scientific">Macrosiphum euphorbiae</name>
    <name type="common">potato aphid</name>
    <dbReference type="NCBI Taxonomy" id="13131"/>
    <lineage>
        <taxon>Eukaryota</taxon>
        <taxon>Metazoa</taxon>
        <taxon>Ecdysozoa</taxon>
        <taxon>Arthropoda</taxon>
        <taxon>Hexapoda</taxon>
        <taxon>Insecta</taxon>
        <taxon>Pterygota</taxon>
        <taxon>Neoptera</taxon>
        <taxon>Paraneoptera</taxon>
        <taxon>Hemiptera</taxon>
        <taxon>Sternorrhyncha</taxon>
        <taxon>Aphidomorpha</taxon>
        <taxon>Aphidoidea</taxon>
        <taxon>Aphididae</taxon>
        <taxon>Macrosiphini</taxon>
        <taxon>Macrosiphum</taxon>
    </lineage>
</organism>
<evidence type="ECO:0000256" key="2">
    <source>
        <dbReference type="SAM" id="MobiDB-lite"/>
    </source>
</evidence>
<reference evidence="3 4" key="1">
    <citation type="submission" date="2023-01" db="EMBL/GenBank/DDBJ databases">
        <authorList>
            <person name="Whitehead M."/>
        </authorList>
    </citation>
    <scope>NUCLEOTIDE SEQUENCE [LARGE SCALE GENOMIC DNA]</scope>
</reference>
<evidence type="ECO:0000313" key="4">
    <source>
        <dbReference type="Proteomes" id="UP001160148"/>
    </source>
</evidence>
<keyword evidence="4" id="KW-1185">Reference proteome</keyword>
<feature type="region of interest" description="Disordered" evidence="2">
    <location>
        <begin position="171"/>
        <end position="199"/>
    </location>
</feature>
<evidence type="ECO:0000313" key="3">
    <source>
        <dbReference type="EMBL" id="CAI6371545.1"/>
    </source>
</evidence>
<feature type="compositionally biased region" description="Basic residues" evidence="2">
    <location>
        <begin position="171"/>
        <end position="187"/>
    </location>
</feature>
<protein>
    <submittedName>
        <fullName evidence="3">Uncharacterized protein</fullName>
    </submittedName>
</protein>